<accession>A0AAP0QGT2</accession>
<evidence type="ECO:0000256" key="1">
    <source>
        <dbReference type="SAM" id="MobiDB-lite"/>
    </source>
</evidence>
<gene>
    <name evidence="2" type="ORF">WN944_003398</name>
</gene>
<protein>
    <submittedName>
        <fullName evidence="2">Uncharacterized protein</fullName>
    </submittedName>
</protein>
<dbReference type="EMBL" id="JBCGBO010000006">
    <property type="protein sequence ID" value="KAK9192705.1"/>
    <property type="molecule type" value="Genomic_DNA"/>
</dbReference>
<reference evidence="2 3" key="1">
    <citation type="submission" date="2024-05" db="EMBL/GenBank/DDBJ databases">
        <title>Haplotype-resolved chromosome-level genome assembly of Huyou (Citrus changshanensis).</title>
        <authorList>
            <person name="Miao C."/>
            <person name="Chen W."/>
            <person name="Wu Y."/>
            <person name="Wang L."/>
            <person name="Zhao S."/>
            <person name="Grierson D."/>
            <person name="Xu C."/>
            <person name="Chen K."/>
        </authorList>
    </citation>
    <scope>NUCLEOTIDE SEQUENCE [LARGE SCALE GENOMIC DNA]</scope>
    <source>
        <strain evidence="2">01-14</strain>
        <tissue evidence="2">Leaf</tissue>
    </source>
</reference>
<organism evidence="2 3">
    <name type="scientific">Citrus x changshan-huyou</name>
    <dbReference type="NCBI Taxonomy" id="2935761"/>
    <lineage>
        <taxon>Eukaryota</taxon>
        <taxon>Viridiplantae</taxon>
        <taxon>Streptophyta</taxon>
        <taxon>Embryophyta</taxon>
        <taxon>Tracheophyta</taxon>
        <taxon>Spermatophyta</taxon>
        <taxon>Magnoliopsida</taxon>
        <taxon>eudicotyledons</taxon>
        <taxon>Gunneridae</taxon>
        <taxon>Pentapetalae</taxon>
        <taxon>rosids</taxon>
        <taxon>malvids</taxon>
        <taxon>Sapindales</taxon>
        <taxon>Rutaceae</taxon>
        <taxon>Aurantioideae</taxon>
        <taxon>Citrus</taxon>
    </lineage>
</organism>
<comment type="caution">
    <text evidence="2">The sequence shown here is derived from an EMBL/GenBank/DDBJ whole genome shotgun (WGS) entry which is preliminary data.</text>
</comment>
<name>A0AAP0QGT2_9ROSI</name>
<evidence type="ECO:0000313" key="3">
    <source>
        <dbReference type="Proteomes" id="UP001428341"/>
    </source>
</evidence>
<keyword evidence="3" id="KW-1185">Reference proteome</keyword>
<sequence>MTGEFTGDLRAKQCFRKLYKELQCCKFSLNFPSSHFSSALLSLQTNRFAWQIFMDEEENLKKENCSFAAMKPRSTSSAASTSASRHRKGTRNGADGFVY</sequence>
<evidence type="ECO:0000313" key="2">
    <source>
        <dbReference type="EMBL" id="KAK9192705.1"/>
    </source>
</evidence>
<feature type="compositionally biased region" description="Low complexity" evidence="1">
    <location>
        <begin position="74"/>
        <end position="83"/>
    </location>
</feature>
<feature type="region of interest" description="Disordered" evidence="1">
    <location>
        <begin position="71"/>
        <end position="99"/>
    </location>
</feature>
<dbReference type="AlphaFoldDB" id="A0AAP0QGT2"/>
<dbReference type="Proteomes" id="UP001428341">
    <property type="component" value="Unassembled WGS sequence"/>
</dbReference>
<proteinExistence type="predicted"/>